<keyword evidence="3 5" id="KW-0238">DNA-binding</keyword>
<dbReference type="SMART" id="SM00028">
    <property type="entry name" value="TPR"/>
    <property type="match status" value="5"/>
</dbReference>
<dbReference type="InterPro" id="IPR016032">
    <property type="entry name" value="Sig_transdc_resp-reg_C-effctor"/>
</dbReference>
<accession>A0A919TNS4</accession>
<keyword evidence="8" id="KW-1185">Reference proteome</keyword>
<dbReference type="InterPro" id="IPR051677">
    <property type="entry name" value="AfsR-DnrI-RedD_regulator"/>
</dbReference>
<dbReference type="SMART" id="SM01043">
    <property type="entry name" value="BTAD"/>
    <property type="match status" value="1"/>
</dbReference>
<keyword evidence="4" id="KW-0804">Transcription</keyword>
<sequence>MPGTGNGVATVRYRILGPLSVTEAGHAVAVTAGRDRTVLAMLLVNPNRIVGAGELIEAMWDGAPPATARGQLQSCISRLRRILQPGVILTDRAGYGIRVGPDELDAEVFARSVERARAGGDRAAFRAALGLWRGPACAELDAPAIRQAAAVLDERFGLAVEDWAELELAAGNERELAGELSAYVERFPLRERLRGQLMLALARSGRQADALAEFRKARRLLADELGIEPGEELQGRHREILNREISSGPAAETRAEGPVRCLPRTVGDFTGRREQIDRLLDEITVAADAGPVVAVIDGMAGSGKTTLALHVAGLIGERYPDAHLFIDLQGHSEQAPVEPAAALLVLLRQLGRTAGEIPADPVDRVALWRTELSRRRSLVILDNVASSAQVADLLPTAPGSLALVTSRRRLAGLDGVHLESMPLLAPDDAVALLARIAGDRVRTEPEAAAEVVRRCGRLPLAVRLAGSRLAHRPRWRVADLVRRLGQTALPELAAEDRSVADAFTLTFRLLPEPLRRAFRLLGVHPGKAFDALAVAALTGLPLDEAEDALDDLLDVHLVEEPERGVFRMHDLLREYAGMLAADLPPAERRDALTGLLDFQLHAGIAGTAAGYQERLRRDLGSPSPLRPDLLAALGDPTGRLEWDRPNLAALVDAAAGIGRTDYAWAIPRAAWYLLFFRGYTDDLRDLLLRAMAVLERAAEPDRAAIASVANYLASVHARTAEHAEAEKCLWRSIRLREELRDFSGLATAYSNLASVYQAVGRFTECIDAVLLFRLLSIRAGSTAGFATKLLTLAETLGTLGRYEEALRYARIRLLAVIDDRDDNLIATSLLLIQRLRTVQGTMTPATAHRYVDAADRLVRPSGYRSSEADVHGYRAVLFQAEGRYAEAVAEHRRAVEIARPLLDSRHETEFRYDWATTLRLSGDLPAAREMYRRVLDLARRGGQAYVVAQAEAGLAACLDPADPERDRLRAHAAELFERMGVPERTEFRAHVAA</sequence>
<dbReference type="PANTHER" id="PTHR35807">
    <property type="entry name" value="TRANSCRIPTIONAL REGULATOR REDD-RELATED"/>
    <property type="match status" value="1"/>
</dbReference>
<evidence type="ECO:0000256" key="2">
    <source>
        <dbReference type="ARBA" id="ARBA00023015"/>
    </source>
</evidence>
<dbReference type="Pfam" id="PF03704">
    <property type="entry name" value="BTAD"/>
    <property type="match status" value="1"/>
</dbReference>
<gene>
    <name evidence="7" type="ORF">Asi03nite_66220</name>
</gene>
<dbReference type="SUPFAM" id="SSF46894">
    <property type="entry name" value="C-terminal effector domain of the bipartite response regulators"/>
    <property type="match status" value="1"/>
</dbReference>
<dbReference type="Gene3D" id="1.10.10.10">
    <property type="entry name" value="Winged helix-like DNA-binding domain superfamily/Winged helix DNA-binding domain"/>
    <property type="match status" value="1"/>
</dbReference>
<dbReference type="Proteomes" id="UP000629619">
    <property type="component" value="Unassembled WGS sequence"/>
</dbReference>
<dbReference type="SUPFAM" id="SSF52540">
    <property type="entry name" value="P-loop containing nucleoside triphosphate hydrolases"/>
    <property type="match status" value="1"/>
</dbReference>
<evidence type="ECO:0000259" key="6">
    <source>
        <dbReference type="PROSITE" id="PS51755"/>
    </source>
</evidence>
<dbReference type="Gene3D" id="1.25.40.10">
    <property type="entry name" value="Tetratricopeptide repeat domain"/>
    <property type="match status" value="3"/>
</dbReference>
<dbReference type="InterPro" id="IPR001867">
    <property type="entry name" value="OmpR/PhoB-type_DNA-bd"/>
</dbReference>
<dbReference type="AlphaFoldDB" id="A0A919TNS4"/>
<proteinExistence type="inferred from homology"/>
<dbReference type="CDD" id="cd00267">
    <property type="entry name" value="ABC_ATPase"/>
    <property type="match status" value="1"/>
</dbReference>
<dbReference type="GO" id="GO:0043531">
    <property type="term" value="F:ADP binding"/>
    <property type="evidence" value="ECO:0007669"/>
    <property type="project" value="InterPro"/>
</dbReference>
<dbReference type="Pfam" id="PF13374">
    <property type="entry name" value="TPR_10"/>
    <property type="match status" value="1"/>
</dbReference>
<dbReference type="SMART" id="SM00862">
    <property type="entry name" value="Trans_reg_C"/>
    <property type="match status" value="1"/>
</dbReference>
<dbReference type="PROSITE" id="PS51755">
    <property type="entry name" value="OMPR_PHOB"/>
    <property type="match status" value="1"/>
</dbReference>
<reference evidence="7" key="1">
    <citation type="submission" date="2021-01" db="EMBL/GenBank/DDBJ databases">
        <title>Whole genome shotgun sequence of Actinoplanes siamensis NBRC 109076.</title>
        <authorList>
            <person name="Komaki H."/>
            <person name="Tamura T."/>
        </authorList>
    </citation>
    <scope>NUCLEOTIDE SEQUENCE</scope>
    <source>
        <strain evidence="7">NBRC 109076</strain>
    </source>
</reference>
<feature type="DNA-binding region" description="OmpR/PhoB-type" evidence="5">
    <location>
        <begin position="3"/>
        <end position="99"/>
    </location>
</feature>
<organism evidence="7 8">
    <name type="scientific">Actinoplanes siamensis</name>
    <dbReference type="NCBI Taxonomy" id="1223317"/>
    <lineage>
        <taxon>Bacteria</taxon>
        <taxon>Bacillati</taxon>
        <taxon>Actinomycetota</taxon>
        <taxon>Actinomycetes</taxon>
        <taxon>Micromonosporales</taxon>
        <taxon>Micromonosporaceae</taxon>
        <taxon>Actinoplanes</taxon>
    </lineage>
</organism>
<feature type="domain" description="OmpR/PhoB-type" evidence="6">
    <location>
        <begin position="3"/>
        <end position="99"/>
    </location>
</feature>
<dbReference type="PRINTS" id="PR00364">
    <property type="entry name" value="DISEASERSIST"/>
</dbReference>
<dbReference type="PANTHER" id="PTHR35807:SF1">
    <property type="entry name" value="TRANSCRIPTIONAL REGULATOR REDD"/>
    <property type="match status" value="1"/>
</dbReference>
<evidence type="ECO:0000256" key="4">
    <source>
        <dbReference type="ARBA" id="ARBA00023163"/>
    </source>
</evidence>
<dbReference type="Pfam" id="PF00486">
    <property type="entry name" value="Trans_reg_C"/>
    <property type="match status" value="1"/>
</dbReference>
<evidence type="ECO:0000256" key="1">
    <source>
        <dbReference type="ARBA" id="ARBA00005820"/>
    </source>
</evidence>
<evidence type="ECO:0000313" key="7">
    <source>
        <dbReference type="EMBL" id="GIF09084.1"/>
    </source>
</evidence>
<dbReference type="GO" id="GO:0006355">
    <property type="term" value="P:regulation of DNA-templated transcription"/>
    <property type="evidence" value="ECO:0007669"/>
    <property type="project" value="InterPro"/>
</dbReference>
<comment type="similarity">
    <text evidence="1">Belongs to the AfsR/DnrI/RedD regulatory family.</text>
</comment>
<dbReference type="SUPFAM" id="SSF48452">
    <property type="entry name" value="TPR-like"/>
    <property type="match status" value="3"/>
</dbReference>
<evidence type="ECO:0000256" key="5">
    <source>
        <dbReference type="PROSITE-ProRule" id="PRU01091"/>
    </source>
</evidence>
<name>A0A919TNS4_9ACTN</name>
<dbReference type="GO" id="GO:0003677">
    <property type="term" value="F:DNA binding"/>
    <property type="evidence" value="ECO:0007669"/>
    <property type="project" value="UniProtKB-UniRule"/>
</dbReference>
<dbReference type="InterPro" id="IPR027417">
    <property type="entry name" value="P-loop_NTPase"/>
</dbReference>
<dbReference type="InterPro" id="IPR011990">
    <property type="entry name" value="TPR-like_helical_dom_sf"/>
</dbReference>
<dbReference type="CDD" id="cd15831">
    <property type="entry name" value="BTAD"/>
    <property type="match status" value="1"/>
</dbReference>
<dbReference type="Pfam" id="PF13424">
    <property type="entry name" value="TPR_12"/>
    <property type="match status" value="1"/>
</dbReference>
<dbReference type="GO" id="GO:0000160">
    <property type="term" value="P:phosphorelay signal transduction system"/>
    <property type="evidence" value="ECO:0007669"/>
    <property type="project" value="InterPro"/>
</dbReference>
<dbReference type="EMBL" id="BOMW01000075">
    <property type="protein sequence ID" value="GIF09084.1"/>
    <property type="molecule type" value="Genomic_DNA"/>
</dbReference>
<keyword evidence="2" id="KW-0805">Transcription regulation</keyword>
<dbReference type="Gene3D" id="1.10.8.430">
    <property type="entry name" value="Helical domain of apoptotic protease-activating factors"/>
    <property type="match status" value="1"/>
</dbReference>
<evidence type="ECO:0000256" key="3">
    <source>
        <dbReference type="ARBA" id="ARBA00023125"/>
    </source>
</evidence>
<protein>
    <submittedName>
        <fullName evidence="7">SARP family transcriptional regulator</fullName>
    </submittedName>
</protein>
<evidence type="ECO:0000313" key="8">
    <source>
        <dbReference type="Proteomes" id="UP000629619"/>
    </source>
</evidence>
<comment type="caution">
    <text evidence="7">The sequence shown here is derived from an EMBL/GenBank/DDBJ whole genome shotgun (WGS) entry which is preliminary data.</text>
</comment>
<dbReference type="InterPro" id="IPR042197">
    <property type="entry name" value="Apaf_helical"/>
</dbReference>
<dbReference type="InterPro" id="IPR019734">
    <property type="entry name" value="TPR_rpt"/>
</dbReference>
<dbReference type="InterPro" id="IPR036388">
    <property type="entry name" value="WH-like_DNA-bd_sf"/>
</dbReference>
<dbReference type="Gene3D" id="3.40.50.300">
    <property type="entry name" value="P-loop containing nucleotide triphosphate hydrolases"/>
    <property type="match status" value="1"/>
</dbReference>
<dbReference type="InterPro" id="IPR005158">
    <property type="entry name" value="BTAD"/>
</dbReference>